<keyword evidence="2" id="KW-0560">Oxidoreductase</keyword>
<evidence type="ECO:0000256" key="3">
    <source>
        <dbReference type="SAM" id="Phobius"/>
    </source>
</evidence>
<comment type="similarity">
    <text evidence="1">Belongs to the short-chain dehydrogenases/reductases (SDR) family.</text>
</comment>
<evidence type="ECO:0000256" key="2">
    <source>
        <dbReference type="ARBA" id="ARBA00023002"/>
    </source>
</evidence>
<evidence type="ECO:0000256" key="1">
    <source>
        <dbReference type="ARBA" id="ARBA00006484"/>
    </source>
</evidence>
<dbReference type="EMBL" id="QGNW01002579">
    <property type="protein sequence ID" value="RVW17286.1"/>
    <property type="molecule type" value="Genomic_DNA"/>
</dbReference>
<dbReference type="PANTHER" id="PTHR24320">
    <property type="entry name" value="RETINOL DEHYDROGENASE"/>
    <property type="match status" value="1"/>
</dbReference>
<keyword evidence="3" id="KW-1133">Transmembrane helix</keyword>
<keyword evidence="3" id="KW-0472">Membrane</keyword>
<accession>A0A438C306</accession>
<dbReference type="InterPro" id="IPR002347">
    <property type="entry name" value="SDR_fam"/>
</dbReference>
<name>A0A438C306_VITVI</name>
<comment type="caution">
    <text evidence="4">The sequence shown here is derived from an EMBL/GenBank/DDBJ whole genome shotgun (WGS) entry which is preliminary data.</text>
</comment>
<dbReference type="AlphaFoldDB" id="A0A438C306"/>
<feature type="transmembrane region" description="Helical" evidence="3">
    <location>
        <begin position="20"/>
        <end position="39"/>
    </location>
</feature>
<reference evidence="4 6" key="1">
    <citation type="journal article" date="2018" name="PLoS Genet.">
        <title>Population sequencing reveals clonal diversity and ancestral inbreeding in the grapevine cultivar Chardonnay.</title>
        <authorList>
            <person name="Roach M.J."/>
            <person name="Johnson D.L."/>
            <person name="Bohlmann J."/>
            <person name="van Vuuren H.J."/>
            <person name="Jones S.J."/>
            <person name="Pretorius I.S."/>
            <person name="Schmidt S.A."/>
            <person name="Borneman A.R."/>
        </authorList>
    </citation>
    <scope>NUCLEOTIDE SEQUENCE [LARGE SCALE GENOMIC DNA]</scope>
    <source>
        <strain evidence="6">cv. Chardonnay</strain>
        <strain evidence="4">I10V1</strain>
        <tissue evidence="4">Leaf</tissue>
    </source>
</reference>
<dbReference type="EMBL" id="QGNW01000013">
    <property type="protein sequence ID" value="RVX17595.1"/>
    <property type="molecule type" value="Genomic_DNA"/>
</dbReference>
<dbReference type="SUPFAM" id="SSF51735">
    <property type="entry name" value="NAD(P)-binding Rossmann-fold domains"/>
    <property type="match status" value="1"/>
</dbReference>
<protein>
    <submittedName>
        <fullName evidence="4">Putative oxidoreductase C736.13</fullName>
    </submittedName>
</protein>
<dbReference type="PANTHER" id="PTHR24320:SF227">
    <property type="entry name" value="RETINOL DEHYDROGENASE 11"/>
    <property type="match status" value="1"/>
</dbReference>
<dbReference type="GO" id="GO:0016491">
    <property type="term" value="F:oxidoreductase activity"/>
    <property type="evidence" value="ECO:0007669"/>
    <property type="project" value="UniProtKB-KW"/>
</dbReference>
<evidence type="ECO:0000313" key="4">
    <source>
        <dbReference type="EMBL" id="RVW17286.1"/>
    </source>
</evidence>
<dbReference type="Pfam" id="PF00106">
    <property type="entry name" value="adh_short"/>
    <property type="match status" value="1"/>
</dbReference>
<evidence type="ECO:0000313" key="6">
    <source>
        <dbReference type="Proteomes" id="UP000288805"/>
    </source>
</evidence>
<dbReference type="Proteomes" id="UP000288805">
    <property type="component" value="Unassembled WGS sequence"/>
</dbReference>
<organism evidence="4 6">
    <name type="scientific">Vitis vinifera</name>
    <name type="common">Grape</name>
    <dbReference type="NCBI Taxonomy" id="29760"/>
    <lineage>
        <taxon>Eukaryota</taxon>
        <taxon>Viridiplantae</taxon>
        <taxon>Streptophyta</taxon>
        <taxon>Embryophyta</taxon>
        <taxon>Tracheophyta</taxon>
        <taxon>Spermatophyta</taxon>
        <taxon>Magnoliopsida</taxon>
        <taxon>eudicotyledons</taxon>
        <taxon>Gunneridae</taxon>
        <taxon>Pentapetalae</taxon>
        <taxon>rosids</taxon>
        <taxon>Vitales</taxon>
        <taxon>Vitaceae</taxon>
        <taxon>Viteae</taxon>
        <taxon>Vitis</taxon>
    </lineage>
</organism>
<dbReference type="Gene3D" id="3.40.50.720">
    <property type="entry name" value="NAD(P)-binding Rossmann-like Domain"/>
    <property type="match status" value="1"/>
</dbReference>
<sequence>MIQAKELREVLHFVFSLQFLRMALFWTLSLIISYLHLFIQRFPFSRKSNSYPRCPPANTATFRPLCIITGATSGLGKAAAYALSKEGFYVVLVGRSSHLLSKTMVEIKEKNKNAHLKGFQVDLSSFHSILKFKGSLEQWLADSNMHSSIQLLINNAGILATSCRLTTEGCDQMMATNYMGAFSLTKLLLPLLRSSPVPSRIVNVSSFTHLNERWPCILPCIQSQYNCTTGMWPSDITFIPIRECERLQSGLG</sequence>
<proteinExistence type="inferred from homology"/>
<gene>
    <name evidence="4" type="primary">SPCC736.13_0</name>
    <name evidence="5" type="synonym">SPCC736.13_1</name>
    <name evidence="5" type="ORF">CK203_003754</name>
    <name evidence="4" type="ORF">CK203_069137</name>
</gene>
<evidence type="ECO:0000313" key="5">
    <source>
        <dbReference type="EMBL" id="RVX17595.1"/>
    </source>
</evidence>
<dbReference type="OrthoDB" id="542013at2759"/>
<dbReference type="PRINTS" id="PR00081">
    <property type="entry name" value="GDHRDH"/>
</dbReference>
<keyword evidence="3" id="KW-0812">Transmembrane</keyword>
<dbReference type="InterPro" id="IPR036291">
    <property type="entry name" value="NAD(P)-bd_dom_sf"/>
</dbReference>